<dbReference type="GO" id="GO:0008442">
    <property type="term" value="F:3-hydroxyisobutyrate dehydrogenase activity"/>
    <property type="evidence" value="ECO:0007669"/>
    <property type="project" value="UniProtKB-EC"/>
</dbReference>
<dbReference type="InterPro" id="IPR036291">
    <property type="entry name" value="NAD(P)-bd_dom_sf"/>
</dbReference>
<dbReference type="SUPFAM" id="SSF51735">
    <property type="entry name" value="NAD(P)-binding Rossmann-fold domains"/>
    <property type="match status" value="1"/>
</dbReference>
<dbReference type="GO" id="GO:0050661">
    <property type="term" value="F:NADP binding"/>
    <property type="evidence" value="ECO:0007669"/>
    <property type="project" value="InterPro"/>
</dbReference>
<evidence type="ECO:0000256" key="5">
    <source>
        <dbReference type="PIRSR" id="PIRSR000103-1"/>
    </source>
</evidence>
<dbReference type="PIRSF" id="PIRSF000103">
    <property type="entry name" value="HIBADH"/>
    <property type="match status" value="1"/>
</dbReference>
<proteinExistence type="inferred from homology"/>
<comment type="pathway">
    <text evidence="6">Amino-acid degradation; L-valine degradation.</text>
</comment>
<dbReference type="PANTHER" id="PTHR22981:SF7">
    <property type="entry name" value="3-HYDROXYISOBUTYRATE DEHYDROGENASE, MITOCHONDRIAL"/>
    <property type="match status" value="1"/>
</dbReference>
<dbReference type="GO" id="GO:0051287">
    <property type="term" value="F:NAD binding"/>
    <property type="evidence" value="ECO:0007669"/>
    <property type="project" value="InterPro"/>
</dbReference>
<name>A0A2T0YFP4_9MICC</name>
<dbReference type="InterPro" id="IPR002204">
    <property type="entry name" value="3-OH-isobutyrate_DH-rel_CS"/>
</dbReference>
<dbReference type="InterPro" id="IPR029154">
    <property type="entry name" value="HIBADH-like_NADP-bd"/>
</dbReference>
<dbReference type="RefSeq" id="WP_106123641.1">
    <property type="nucleotide sequence ID" value="NZ_PVTY01000014.1"/>
</dbReference>
<dbReference type="InterPro" id="IPR011548">
    <property type="entry name" value="HIBADH"/>
</dbReference>
<dbReference type="NCBIfam" id="TIGR01692">
    <property type="entry name" value="HIBADH"/>
    <property type="match status" value="1"/>
</dbReference>
<evidence type="ECO:0000313" key="10">
    <source>
        <dbReference type="Proteomes" id="UP000238217"/>
    </source>
</evidence>
<keyword evidence="10" id="KW-1185">Reference proteome</keyword>
<dbReference type="FunFam" id="1.10.1040.10:FF:000006">
    <property type="entry name" value="3-hydroxyisobutyrate dehydrogenase"/>
    <property type="match status" value="1"/>
</dbReference>
<dbReference type="InterPro" id="IPR013328">
    <property type="entry name" value="6PGD_dom2"/>
</dbReference>
<feature type="domain" description="6-phosphogluconate dehydrogenase NADP-binding" evidence="7">
    <location>
        <begin position="14"/>
        <end position="172"/>
    </location>
</feature>
<dbReference type="GO" id="GO:0006574">
    <property type="term" value="P:L-valine catabolic process"/>
    <property type="evidence" value="ECO:0007669"/>
    <property type="project" value="UniProtKB-UniPathway"/>
</dbReference>
<dbReference type="PANTHER" id="PTHR22981">
    <property type="entry name" value="3-HYDROXYISOBUTYRATE DEHYDROGENASE-RELATED"/>
    <property type="match status" value="1"/>
</dbReference>
<protein>
    <recommendedName>
        <fullName evidence="6">3-hydroxyisobutyrate dehydrogenase</fullName>
        <shortName evidence="6">HIBADH</shortName>
        <ecNumber evidence="6">1.1.1.31</ecNumber>
    </recommendedName>
</protein>
<dbReference type="EC" id="1.1.1.31" evidence="6"/>
<organism evidence="9 10">
    <name type="scientific">Nesterenkonia sandarakina</name>
    <dbReference type="NCBI Taxonomy" id="272918"/>
    <lineage>
        <taxon>Bacteria</taxon>
        <taxon>Bacillati</taxon>
        <taxon>Actinomycetota</taxon>
        <taxon>Actinomycetes</taxon>
        <taxon>Micrococcales</taxon>
        <taxon>Micrococcaceae</taxon>
        <taxon>Nesterenkonia</taxon>
    </lineage>
</organism>
<dbReference type="Gene3D" id="3.40.50.720">
    <property type="entry name" value="NAD(P)-binding Rossmann-like Domain"/>
    <property type="match status" value="1"/>
</dbReference>
<dbReference type="Pfam" id="PF03446">
    <property type="entry name" value="NAD_binding_2"/>
    <property type="match status" value="1"/>
</dbReference>
<evidence type="ECO:0000259" key="7">
    <source>
        <dbReference type="Pfam" id="PF03446"/>
    </source>
</evidence>
<dbReference type="Proteomes" id="UP000238217">
    <property type="component" value="Unassembled WGS sequence"/>
</dbReference>
<reference evidence="9 10" key="1">
    <citation type="submission" date="2018-03" db="EMBL/GenBank/DDBJ databases">
        <title>Comparative analysis of microorganisms from saline springs in Andes Mountain Range, Colombia.</title>
        <authorList>
            <person name="Rubin E."/>
        </authorList>
    </citation>
    <scope>NUCLEOTIDE SEQUENCE [LARGE SCALE GENOMIC DNA]</scope>
    <source>
        <strain evidence="9 10">CG 35</strain>
    </source>
</reference>
<dbReference type="Pfam" id="PF14833">
    <property type="entry name" value="NAD_binding_11"/>
    <property type="match status" value="1"/>
</dbReference>
<dbReference type="InterPro" id="IPR008927">
    <property type="entry name" value="6-PGluconate_DH-like_C_sf"/>
</dbReference>
<keyword evidence="3 6" id="KW-0560">Oxidoreductase</keyword>
<dbReference type="OrthoDB" id="3185659at2"/>
<dbReference type="AlphaFoldDB" id="A0A2T0YFP4"/>
<dbReference type="InterPro" id="IPR006115">
    <property type="entry name" value="6PGDH_NADP-bd"/>
</dbReference>
<evidence type="ECO:0000256" key="4">
    <source>
        <dbReference type="ARBA" id="ARBA00023027"/>
    </source>
</evidence>
<evidence type="ECO:0000256" key="6">
    <source>
        <dbReference type="RuleBase" id="RU910714"/>
    </source>
</evidence>
<dbReference type="Gene3D" id="1.10.1040.10">
    <property type="entry name" value="N-(1-d-carboxylethyl)-l-norvaline Dehydrogenase, domain 2"/>
    <property type="match status" value="1"/>
</dbReference>
<evidence type="ECO:0000256" key="2">
    <source>
        <dbReference type="ARBA" id="ARBA00022456"/>
    </source>
</evidence>
<evidence type="ECO:0000256" key="3">
    <source>
        <dbReference type="ARBA" id="ARBA00023002"/>
    </source>
</evidence>
<gene>
    <name evidence="9" type="ORF">BCL67_11468</name>
</gene>
<sequence length="311" mass="31561">MDSTSSEASAYPSVAFIGLGNMGGPMAANLVQAGVQVSGFDLSADAVQTARSKGIEIVTDPLEAVARSEVVLTMLPSGKHVLAAYRDTPGLLAAARPGTIFLDCSTINISEAQEAAQLAERAGFRAADAPVSGGVVGAEAGSLAFMAGGSREVFDAILPLLEIMGGRIVHCGGNGLGQAAKLCNNMILGVTQIAVGEAFVLGERLGLSHQALYDVVSNASGQCWALTTNCPVPGPVPTSPANRGFTPGFAGALMAKDLTLASNALDEQGVDAQLGRLAAAIFSEFAAGPGERQDFSAIINTIRDNSDDPGA</sequence>
<feature type="active site" evidence="5">
    <location>
        <position position="181"/>
    </location>
</feature>
<comment type="catalytic activity">
    <reaction evidence="6">
        <text>3-hydroxy-2-methylpropanoate + NAD(+) = 2-methyl-3-oxopropanoate + NADH + H(+)</text>
        <dbReference type="Rhea" id="RHEA:17681"/>
        <dbReference type="ChEBI" id="CHEBI:11805"/>
        <dbReference type="ChEBI" id="CHEBI:15378"/>
        <dbReference type="ChEBI" id="CHEBI:57540"/>
        <dbReference type="ChEBI" id="CHEBI:57700"/>
        <dbReference type="ChEBI" id="CHEBI:57945"/>
        <dbReference type="EC" id="1.1.1.31"/>
    </reaction>
</comment>
<feature type="domain" description="3-hydroxyisobutyrate dehydrogenase-like NAD-binding" evidence="8">
    <location>
        <begin position="175"/>
        <end position="301"/>
    </location>
</feature>
<evidence type="ECO:0000256" key="1">
    <source>
        <dbReference type="ARBA" id="ARBA00009080"/>
    </source>
</evidence>
<dbReference type="SUPFAM" id="SSF48179">
    <property type="entry name" value="6-phosphogluconate dehydrogenase C-terminal domain-like"/>
    <property type="match status" value="1"/>
</dbReference>
<dbReference type="EMBL" id="PVTY01000014">
    <property type="protein sequence ID" value="PRZ13740.1"/>
    <property type="molecule type" value="Genomic_DNA"/>
</dbReference>
<dbReference type="InterPro" id="IPR015815">
    <property type="entry name" value="HIBADH-related"/>
</dbReference>
<evidence type="ECO:0000259" key="8">
    <source>
        <dbReference type="Pfam" id="PF14833"/>
    </source>
</evidence>
<keyword evidence="4 6" id="KW-0520">NAD</keyword>
<comment type="similarity">
    <text evidence="1 6">Belongs to the HIBADH-related family.</text>
</comment>
<comment type="caution">
    <text evidence="9">The sequence shown here is derived from an EMBL/GenBank/DDBJ whole genome shotgun (WGS) entry which is preliminary data.</text>
</comment>
<accession>A0A2T0YFP4</accession>
<keyword evidence="2 6" id="KW-0101">Branched-chain amino acid catabolism</keyword>
<dbReference type="UniPathway" id="UPA00362"/>
<evidence type="ECO:0000313" key="9">
    <source>
        <dbReference type="EMBL" id="PRZ13740.1"/>
    </source>
</evidence>
<dbReference type="PROSITE" id="PS00895">
    <property type="entry name" value="3_HYDROXYISOBUT_DH"/>
    <property type="match status" value="1"/>
</dbReference>